<feature type="transmembrane region" description="Helical" evidence="1">
    <location>
        <begin position="6"/>
        <end position="25"/>
    </location>
</feature>
<name>A0AA45WLX6_9BACL</name>
<keyword evidence="1" id="KW-0472">Membrane</keyword>
<dbReference type="Proteomes" id="UP001157946">
    <property type="component" value="Unassembled WGS sequence"/>
</dbReference>
<sequence>MLEVALAIVVIILFFVAFGFILYLAEWRNVKSVKLLLWIPVYIGSVIKISIDLSTSLLKQQYVAAYFNLLMLLVALIISLFFILRESNKLEETLEKCFKKGESA</sequence>
<protein>
    <submittedName>
        <fullName evidence="2">Uncharacterized protein</fullName>
    </submittedName>
</protein>
<evidence type="ECO:0000256" key="1">
    <source>
        <dbReference type="SAM" id="Phobius"/>
    </source>
</evidence>
<dbReference type="RefSeq" id="WP_102992996.1">
    <property type="nucleotide sequence ID" value="NZ_FXTU01000002.1"/>
</dbReference>
<accession>A0AA45WLX6</accession>
<dbReference type="AlphaFoldDB" id="A0AA45WLX6"/>
<reference evidence="2" key="1">
    <citation type="submission" date="2017-05" db="EMBL/GenBank/DDBJ databases">
        <authorList>
            <person name="Varghese N."/>
            <person name="Submissions S."/>
        </authorList>
    </citation>
    <scope>NUCLEOTIDE SEQUENCE</scope>
    <source>
        <strain evidence="2">DSM 45262</strain>
    </source>
</reference>
<evidence type="ECO:0000313" key="2">
    <source>
        <dbReference type="EMBL" id="SMP12762.1"/>
    </source>
</evidence>
<gene>
    <name evidence="2" type="ORF">SAMN06265361_102395</name>
</gene>
<feature type="transmembrane region" description="Helical" evidence="1">
    <location>
        <begin position="63"/>
        <end position="84"/>
    </location>
</feature>
<dbReference type="EMBL" id="FXTU01000002">
    <property type="protein sequence ID" value="SMP12762.1"/>
    <property type="molecule type" value="Genomic_DNA"/>
</dbReference>
<organism evidence="2 3">
    <name type="scientific">Laceyella tengchongensis</name>
    <dbReference type="NCBI Taxonomy" id="574699"/>
    <lineage>
        <taxon>Bacteria</taxon>
        <taxon>Bacillati</taxon>
        <taxon>Bacillota</taxon>
        <taxon>Bacilli</taxon>
        <taxon>Bacillales</taxon>
        <taxon>Thermoactinomycetaceae</taxon>
        <taxon>Laceyella</taxon>
    </lineage>
</organism>
<comment type="caution">
    <text evidence="2">The sequence shown here is derived from an EMBL/GenBank/DDBJ whole genome shotgun (WGS) entry which is preliminary data.</text>
</comment>
<keyword evidence="1" id="KW-0812">Transmembrane</keyword>
<proteinExistence type="predicted"/>
<feature type="transmembrane region" description="Helical" evidence="1">
    <location>
        <begin position="32"/>
        <end position="51"/>
    </location>
</feature>
<keyword evidence="3" id="KW-1185">Reference proteome</keyword>
<keyword evidence="1" id="KW-1133">Transmembrane helix</keyword>
<evidence type="ECO:0000313" key="3">
    <source>
        <dbReference type="Proteomes" id="UP001157946"/>
    </source>
</evidence>